<reference evidence="2 3" key="1">
    <citation type="journal article" date="2019" name="Int. J. Syst. Evol. Microbiol.">
        <title>The Global Catalogue of Microorganisms (GCM) 10K type strain sequencing project: providing services to taxonomists for standard genome sequencing and annotation.</title>
        <authorList>
            <consortium name="The Broad Institute Genomics Platform"/>
            <consortium name="The Broad Institute Genome Sequencing Center for Infectious Disease"/>
            <person name="Wu L."/>
            <person name="Ma J."/>
        </authorList>
    </citation>
    <scope>NUCLEOTIDE SEQUENCE [LARGE SCALE GENOMIC DNA]</scope>
    <source>
        <strain evidence="2 3">JCM 15421</strain>
    </source>
</reference>
<dbReference type="EMBL" id="BAAAEU010000006">
    <property type="protein sequence ID" value="GAA0710933.1"/>
    <property type="molecule type" value="Genomic_DNA"/>
</dbReference>
<evidence type="ECO:0000313" key="3">
    <source>
        <dbReference type="Proteomes" id="UP001501523"/>
    </source>
</evidence>
<dbReference type="Proteomes" id="UP001501523">
    <property type="component" value="Unassembled WGS sequence"/>
</dbReference>
<comment type="caution">
    <text evidence="2">The sequence shown here is derived from an EMBL/GenBank/DDBJ whole genome shotgun (WGS) entry which is preliminary data.</text>
</comment>
<proteinExistence type="predicted"/>
<evidence type="ECO:0000313" key="2">
    <source>
        <dbReference type="EMBL" id="GAA0710933.1"/>
    </source>
</evidence>
<keyword evidence="3" id="KW-1185">Reference proteome</keyword>
<protein>
    <submittedName>
        <fullName evidence="2">Uncharacterized protein</fullName>
    </submittedName>
</protein>
<accession>A0ABN1IEJ4</accession>
<evidence type="ECO:0000256" key="1">
    <source>
        <dbReference type="SAM" id="MobiDB-lite"/>
    </source>
</evidence>
<sequence length="73" mass="7386">MIAEELGQAVQDVGHGASRKRAQLRGRGLSGSGAGEAKQTALSLKHPSMGLSPVGILPPPQPAEAGFDLTRAG</sequence>
<organism evidence="2 3">
    <name type="scientific">Dokdonella soli</name>
    <dbReference type="NCBI Taxonomy" id="529810"/>
    <lineage>
        <taxon>Bacteria</taxon>
        <taxon>Pseudomonadati</taxon>
        <taxon>Pseudomonadota</taxon>
        <taxon>Gammaproteobacteria</taxon>
        <taxon>Lysobacterales</taxon>
        <taxon>Rhodanobacteraceae</taxon>
        <taxon>Dokdonella</taxon>
    </lineage>
</organism>
<name>A0ABN1IEJ4_9GAMM</name>
<gene>
    <name evidence="2" type="ORF">GCM10009105_12520</name>
</gene>
<feature type="region of interest" description="Disordered" evidence="1">
    <location>
        <begin position="1"/>
        <end position="73"/>
    </location>
</feature>